<evidence type="ECO:0000256" key="1">
    <source>
        <dbReference type="ARBA" id="ARBA00005979"/>
    </source>
</evidence>
<keyword evidence="3" id="KW-0288">FMN</keyword>
<organism evidence="6 7">
    <name type="scientific">Petromyces alliaceus</name>
    <name type="common">Aspergillus alliaceus</name>
    <dbReference type="NCBI Taxonomy" id="209559"/>
    <lineage>
        <taxon>Eukaryota</taxon>
        <taxon>Fungi</taxon>
        <taxon>Dikarya</taxon>
        <taxon>Ascomycota</taxon>
        <taxon>Pezizomycotina</taxon>
        <taxon>Eurotiomycetes</taxon>
        <taxon>Eurotiomycetidae</taxon>
        <taxon>Eurotiales</taxon>
        <taxon>Aspergillaceae</taxon>
        <taxon>Aspergillus</taxon>
        <taxon>Aspergillus subgen. Circumdati</taxon>
    </lineage>
</organism>
<dbReference type="GO" id="GO:0016491">
    <property type="term" value="F:oxidoreductase activity"/>
    <property type="evidence" value="ECO:0007669"/>
    <property type="project" value="UniProtKB-KW"/>
</dbReference>
<dbReference type="CDD" id="cd04733">
    <property type="entry name" value="OYE_like_2_FMN"/>
    <property type="match status" value="1"/>
</dbReference>
<reference evidence="6 7" key="1">
    <citation type="submission" date="2019-04" db="EMBL/GenBank/DDBJ databases">
        <title>Aspergillus burnettii sp. nov., novel species from soil in southeast Queensland.</title>
        <authorList>
            <person name="Gilchrist C.L.M."/>
            <person name="Pitt J.I."/>
            <person name="Lange L."/>
            <person name="Lacey H.J."/>
            <person name="Vuong D."/>
            <person name="Midgley D.J."/>
            <person name="Greenfield P."/>
            <person name="Bradbury M."/>
            <person name="Lacey E."/>
            <person name="Busk P.K."/>
            <person name="Pilgaard B."/>
            <person name="Chooi Y.H."/>
            <person name="Piggott A.M."/>
        </authorList>
    </citation>
    <scope>NUCLEOTIDE SEQUENCE [LARGE SCALE GENOMIC DNA]</scope>
    <source>
        <strain evidence="6 7">FRR 5400</strain>
    </source>
</reference>
<gene>
    <name evidence="6" type="ORF">ETB97_010088</name>
</gene>
<dbReference type="InterPro" id="IPR001155">
    <property type="entry name" value="OxRdtase_FMN_N"/>
</dbReference>
<keyword evidence="7" id="KW-1185">Reference proteome</keyword>
<feature type="domain" description="NADH:flavin oxidoreductase/NADH oxidase N-terminal" evidence="5">
    <location>
        <begin position="16"/>
        <end position="194"/>
    </location>
</feature>
<comment type="caution">
    <text evidence="6">The sequence shown here is derived from an EMBL/GenBank/DDBJ whole genome shotgun (WGS) entry which is preliminary data.</text>
</comment>
<sequence length="436" mass="47282">MPSQLSEAVTLPCGLTLPNRIAKAAMAENMAPDHGPEQKFYKLYSQWGKGGWGAILTGNVQVDLNHLGQPNDLAFVSHENGSIPAWKKYADACQEHGTPAIVQICHPGRQSFRGAGNRGLFSQTIAPSAVPLNIGDGWVNHFIRCLVFGSPREMTQADIDIVTQHFIDTAKLMADSGFAGIELHGAHGYLIGQLQSSLVSSYVEGNTNGHPWTDQFLNPKSNIRTDAYGGSAEKRAKFLLDILAGCRKVVPPNFCIGVKLNSADHGSSGFEDCMTQIGLLVEAGIDFLEISGGSYENPKMVGGDTNQGTQKSARTIAREAFFIEFAHEARKRYPDLILMLTGGFRSRAGAEAAISSGACDLIGIGRPAAIYTDIPHKFLDESLPDNEAWFSLRKVELPWFAKWLRSPAIGGGAETEYYRKQIERLAKGLLTYAPGA</sequence>
<dbReference type="PANTHER" id="PTHR43656:SF2">
    <property type="entry name" value="BINDING OXIDOREDUCTASE, PUTATIVE (AFU_ORTHOLOGUE AFUA_2G08260)-RELATED"/>
    <property type="match status" value="1"/>
</dbReference>
<comment type="similarity">
    <text evidence="1">Belongs to the NADH:flavin oxidoreductase/NADH oxidase family.</text>
</comment>
<name>A0A8H6AA47_PETAA</name>
<dbReference type="InterPro" id="IPR051799">
    <property type="entry name" value="NADH_flavin_oxidoreductase"/>
</dbReference>
<evidence type="ECO:0000256" key="3">
    <source>
        <dbReference type="ARBA" id="ARBA00022643"/>
    </source>
</evidence>
<dbReference type="AlphaFoldDB" id="A0A8H6AA47"/>
<dbReference type="SUPFAM" id="SSF51395">
    <property type="entry name" value="FMN-linked oxidoreductases"/>
    <property type="match status" value="1"/>
</dbReference>
<evidence type="ECO:0000313" key="6">
    <source>
        <dbReference type="EMBL" id="KAF5863457.1"/>
    </source>
</evidence>
<evidence type="ECO:0000259" key="5">
    <source>
        <dbReference type="Pfam" id="PF00724"/>
    </source>
</evidence>
<dbReference type="PANTHER" id="PTHR43656">
    <property type="entry name" value="BINDING OXIDOREDUCTASE, PUTATIVE (AFU_ORTHOLOGUE AFUA_2G08260)-RELATED"/>
    <property type="match status" value="1"/>
</dbReference>
<dbReference type="Proteomes" id="UP000541154">
    <property type="component" value="Unassembled WGS sequence"/>
</dbReference>
<keyword evidence="4" id="KW-0560">Oxidoreductase</keyword>
<evidence type="ECO:0000256" key="4">
    <source>
        <dbReference type="ARBA" id="ARBA00023002"/>
    </source>
</evidence>
<feature type="domain" description="NADH:flavin oxidoreductase/NADH oxidase N-terminal" evidence="5">
    <location>
        <begin position="214"/>
        <end position="376"/>
    </location>
</feature>
<dbReference type="Pfam" id="PF00724">
    <property type="entry name" value="Oxidored_FMN"/>
    <property type="match status" value="2"/>
</dbReference>
<accession>A0A8H6AA47</accession>
<dbReference type="InterPro" id="IPR013785">
    <property type="entry name" value="Aldolase_TIM"/>
</dbReference>
<evidence type="ECO:0000313" key="7">
    <source>
        <dbReference type="Proteomes" id="UP000541154"/>
    </source>
</evidence>
<evidence type="ECO:0000256" key="2">
    <source>
        <dbReference type="ARBA" id="ARBA00022630"/>
    </source>
</evidence>
<protein>
    <recommendedName>
        <fullName evidence="5">NADH:flavin oxidoreductase/NADH oxidase N-terminal domain-containing protein</fullName>
    </recommendedName>
</protein>
<dbReference type="EMBL" id="SPNV01000051">
    <property type="protein sequence ID" value="KAF5863457.1"/>
    <property type="molecule type" value="Genomic_DNA"/>
</dbReference>
<dbReference type="Gene3D" id="3.20.20.70">
    <property type="entry name" value="Aldolase class I"/>
    <property type="match status" value="2"/>
</dbReference>
<proteinExistence type="inferred from homology"/>
<dbReference type="GO" id="GO:0010181">
    <property type="term" value="F:FMN binding"/>
    <property type="evidence" value="ECO:0007669"/>
    <property type="project" value="InterPro"/>
</dbReference>
<keyword evidence="2" id="KW-0285">Flavoprotein</keyword>